<sequence length="427" mass="47676">MKYDSRHDRTELLDPPRRILFHINDFGKGGTETSLLAWLKTLDRQLFAPSVCVTYPTDELLFWRAHSIPDDVPVHVLAASKWMHSLHETRRQGKLGAPLKLLHKVLTYGLIRPLAGMRFRQLVRDHDIVCDFDFSLRHLAGAGKVPWFGVSHFSLATRLGDKSARYLARRVKQYSRYAAIAVLTPDMLREAQQLFPADRVNLVELPNVIDVESLRLKARKEIERPAETFIVSVARLDEGQKDHKTLLRAFAQVRAQRLSSADLVLIGEGPDQAALEQLAVELGIRKCVHFLGFCSNPFPYIRQAEMLVLSSRYEGFGMVLGEAMALGTPVISTDCPTGPRDLLEGGKAGMLVPIGDIDEMARAIERLHTDTLLRRTLVQNAQKKVATFAPDSANQRMLLLAQQISGRDGPAGLAWNGRDSAVAGRLP</sequence>
<proteinExistence type="predicted"/>
<evidence type="ECO:0000259" key="1">
    <source>
        <dbReference type="Pfam" id="PF00534"/>
    </source>
</evidence>
<name>A0A1G8FCU9_9BURK</name>
<accession>A0A1G8FCU9</accession>
<dbReference type="RefSeq" id="WP_090688254.1">
    <property type="nucleotide sequence ID" value="NZ_CADERL010000013.1"/>
</dbReference>
<dbReference type="CDD" id="cd03811">
    <property type="entry name" value="GT4_GT28_WabH-like"/>
    <property type="match status" value="1"/>
</dbReference>
<organism evidence="2 3">
    <name type="scientific">Paraburkholderia phenazinium</name>
    <dbReference type="NCBI Taxonomy" id="60549"/>
    <lineage>
        <taxon>Bacteria</taxon>
        <taxon>Pseudomonadati</taxon>
        <taxon>Pseudomonadota</taxon>
        <taxon>Betaproteobacteria</taxon>
        <taxon>Burkholderiales</taxon>
        <taxon>Burkholderiaceae</taxon>
        <taxon>Paraburkholderia</taxon>
    </lineage>
</organism>
<reference evidence="2 3" key="1">
    <citation type="submission" date="2016-10" db="EMBL/GenBank/DDBJ databases">
        <authorList>
            <person name="de Groot N.N."/>
        </authorList>
    </citation>
    <scope>NUCLEOTIDE SEQUENCE [LARGE SCALE GENOMIC DNA]</scope>
    <source>
        <strain evidence="2 3">LMG 2247</strain>
    </source>
</reference>
<dbReference type="OrthoDB" id="570545at2"/>
<dbReference type="GO" id="GO:0016757">
    <property type="term" value="F:glycosyltransferase activity"/>
    <property type="evidence" value="ECO:0007669"/>
    <property type="project" value="InterPro"/>
</dbReference>
<gene>
    <name evidence="2" type="ORF">SAMN05216466_113136</name>
</gene>
<dbReference type="AlphaFoldDB" id="A0A1G8FCU9"/>
<dbReference type="PANTHER" id="PTHR12526">
    <property type="entry name" value="GLYCOSYLTRANSFERASE"/>
    <property type="match status" value="1"/>
</dbReference>
<keyword evidence="2" id="KW-0808">Transferase</keyword>
<protein>
    <submittedName>
        <fullName evidence="2">Glycosyltransferase involved in cell wall bisynthesis</fullName>
    </submittedName>
</protein>
<dbReference type="Pfam" id="PF00534">
    <property type="entry name" value="Glycos_transf_1"/>
    <property type="match status" value="1"/>
</dbReference>
<dbReference type="PANTHER" id="PTHR12526:SF630">
    <property type="entry name" value="GLYCOSYLTRANSFERASE"/>
    <property type="match status" value="1"/>
</dbReference>
<dbReference type="SUPFAM" id="SSF53756">
    <property type="entry name" value="UDP-Glycosyltransferase/glycogen phosphorylase"/>
    <property type="match status" value="1"/>
</dbReference>
<dbReference type="EMBL" id="FNCJ01000013">
    <property type="protein sequence ID" value="SDH79978.1"/>
    <property type="molecule type" value="Genomic_DNA"/>
</dbReference>
<evidence type="ECO:0000313" key="3">
    <source>
        <dbReference type="Proteomes" id="UP000199706"/>
    </source>
</evidence>
<feature type="domain" description="Glycosyl transferase family 1" evidence="1">
    <location>
        <begin position="222"/>
        <end position="383"/>
    </location>
</feature>
<dbReference type="Gene3D" id="3.40.50.2000">
    <property type="entry name" value="Glycogen Phosphorylase B"/>
    <property type="match status" value="2"/>
</dbReference>
<evidence type="ECO:0000313" key="2">
    <source>
        <dbReference type="EMBL" id="SDH79978.1"/>
    </source>
</evidence>
<dbReference type="InterPro" id="IPR001296">
    <property type="entry name" value="Glyco_trans_1"/>
</dbReference>
<dbReference type="Proteomes" id="UP000199706">
    <property type="component" value="Unassembled WGS sequence"/>
</dbReference>